<organism evidence="3 4">
    <name type="scientific">Zizania palustris</name>
    <name type="common">Northern wild rice</name>
    <dbReference type="NCBI Taxonomy" id="103762"/>
    <lineage>
        <taxon>Eukaryota</taxon>
        <taxon>Viridiplantae</taxon>
        <taxon>Streptophyta</taxon>
        <taxon>Embryophyta</taxon>
        <taxon>Tracheophyta</taxon>
        <taxon>Spermatophyta</taxon>
        <taxon>Magnoliopsida</taxon>
        <taxon>Liliopsida</taxon>
        <taxon>Poales</taxon>
        <taxon>Poaceae</taxon>
        <taxon>BOP clade</taxon>
        <taxon>Oryzoideae</taxon>
        <taxon>Oryzeae</taxon>
        <taxon>Zizaniinae</taxon>
        <taxon>Zizania</taxon>
    </lineage>
</organism>
<dbReference type="Pfam" id="PF03478">
    <property type="entry name" value="Beta-prop_KIB1-4"/>
    <property type="match status" value="1"/>
</dbReference>
<evidence type="ECO:0000259" key="2">
    <source>
        <dbReference type="Pfam" id="PF03478"/>
    </source>
</evidence>
<comment type="caution">
    <text evidence="3">The sequence shown here is derived from an EMBL/GenBank/DDBJ whole genome shotgun (WGS) entry which is preliminary data.</text>
</comment>
<feature type="domain" description="F-box" evidence="1">
    <location>
        <begin position="4"/>
        <end position="38"/>
    </location>
</feature>
<dbReference type="InterPro" id="IPR005174">
    <property type="entry name" value="KIB1-4_b-propeller"/>
</dbReference>
<evidence type="ECO:0008006" key="5">
    <source>
        <dbReference type="Google" id="ProtNLM"/>
    </source>
</evidence>
<dbReference type="OrthoDB" id="639299at2759"/>
<proteinExistence type="predicted"/>
<dbReference type="Proteomes" id="UP000729402">
    <property type="component" value="Unassembled WGS sequence"/>
</dbReference>
<accession>A0A8J5SFN0</accession>
<protein>
    <recommendedName>
        <fullName evidence="5">F-box domain-containing protein</fullName>
    </recommendedName>
</protein>
<dbReference type="InterPro" id="IPR050942">
    <property type="entry name" value="F-box_BR-signaling"/>
</dbReference>
<gene>
    <name evidence="3" type="ORF">GUJ93_ZPchr0003g18641</name>
</gene>
<name>A0A8J5SFN0_ZIZPA</name>
<dbReference type="InterPro" id="IPR001810">
    <property type="entry name" value="F-box_dom"/>
</dbReference>
<dbReference type="Pfam" id="PF00646">
    <property type="entry name" value="F-box"/>
    <property type="match status" value="1"/>
</dbReference>
<keyword evidence="4" id="KW-1185">Reference proteome</keyword>
<reference evidence="3" key="2">
    <citation type="submission" date="2021-02" db="EMBL/GenBank/DDBJ databases">
        <authorList>
            <person name="Kimball J.A."/>
            <person name="Haas M.W."/>
            <person name="Macchietto M."/>
            <person name="Kono T."/>
            <person name="Duquette J."/>
            <person name="Shao M."/>
        </authorList>
    </citation>
    <scope>NUCLEOTIDE SEQUENCE</scope>
    <source>
        <tissue evidence="3">Fresh leaf tissue</tissue>
    </source>
</reference>
<dbReference type="EMBL" id="JAAALK010000286">
    <property type="protein sequence ID" value="KAG8062287.1"/>
    <property type="molecule type" value="Genomic_DNA"/>
</dbReference>
<feature type="domain" description="KIB1-4 beta-propeller" evidence="2">
    <location>
        <begin position="85"/>
        <end position="350"/>
    </location>
</feature>
<dbReference type="AlphaFoldDB" id="A0A8J5SFN0"/>
<sequence length="388" mass="42037">MSEWSKLHEDTLLLIVGRLPALDLLRFRAVCASWRAAAATFVAGRGRPCTDRPWLLLPTEAAEPDDGCRFVVSRDREVPVVTLPTRLGREQARGFVPLGSSRGVIVAADDRGEMHLLDLVTGKRRPLPPVLTLPLVDDVECGPEGLRVHHGGTISSLDGLIHKAVPVPTPDDGLLVVAIFRQVHHRNQWATAHPGDRAWKCVKPTSIPAVVDVAVHRGQLYANTRYGMVYAFPELRGLGSASPEIIPSVTRRPSTYVERSFLVESTPGPGARSELVQVELLRPAAGAAGGVFVVRVLDECGETWEEAEDIGDVAVLVDASGAVAASTRDCPGLRPSTVYFAVDDAGETRVWAYSLTAKHGRGMEVVESLPRAEGYKPPCFWFAPVYSP</sequence>
<dbReference type="PANTHER" id="PTHR44259:SF23">
    <property type="entry name" value="F-BOX DOMAIN CONTAINING PROTEIN, EXPRESSED"/>
    <property type="match status" value="1"/>
</dbReference>
<dbReference type="PANTHER" id="PTHR44259">
    <property type="entry name" value="OS07G0183000 PROTEIN-RELATED"/>
    <property type="match status" value="1"/>
</dbReference>
<evidence type="ECO:0000313" key="4">
    <source>
        <dbReference type="Proteomes" id="UP000729402"/>
    </source>
</evidence>
<reference evidence="3" key="1">
    <citation type="journal article" date="2021" name="bioRxiv">
        <title>Whole Genome Assembly and Annotation of Northern Wild Rice, Zizania palustris L., Supports a Whole Genome Duplication in the Zizania Genus.</title>
        <authorList>
            <person name="Haas M."/>
            <person name="Kono T."/>
            <person name="Macchietto M."/>
            <person name="Millas R."/>
            <person name="McGilp L."/>
            <person name="Shao M."/>
            <person name="Duquette J."/>
            <person name="Hirsch C.N."/>
            <person name="Kimball J."/>
        </authorList>
    </citation>
    <scope>NUCLEOTIDE SEQUENCE</scope>
    <source>
        <tissue evidence="3">Fresh leaf tissue</tissue>
    </source>
</reference>
<evidence type="ECO:0000313" key="3">
    <source>
        <dbReference type="EMBL" id="KAG8062287.1"/>
    </source>
</evidence>
<evidence type="ECO:0000259" key="1">
    <source>
        <dbReference type="Pfam" id="PF00646"/>
    </source>
</evidence>